<keyword evidence="3" id="KW-0731">Sigma factor</keyword>
<dbReference type="Proteomes" id="UP000012589">
    <property type="component" value="Unassembled WGS sequence"/>
</dbReference>
<feature type="domain" description="RNA polymerase sigma factor 70 region 4 type 2" evidence="6">
    <location>
        <begin position="114"/>
        <end position="165"/>
    </location>
</feature>
<dbReference type="Pfam" id="PF04542">
    <property type="entry name" value="Sigma70_r2"/>
    <property type="match status" value="1"/>
</dbReference>
<name>N2A7A7_9FIRM</name>
<dbReference type="InterPro" id="IPR039425">
    <property type="entry name" value="RNA_pol_sigma-70-like"/>
</dbReference>
<evidence type="ECO:0000259" key="6">
    <source>
        <dbReference type="Pfam" id="PF08281"/>
    </source>
</evidence>
<evidence type="ECO:0000259" key="5">
    <source>
        <dbReference type="Pfam" id="PF04542"/>
    </source>
</evidence>
<sequence length="183" mass="21388">MGILTGKKEKKEKEQKALIERIILENYNQYYRLAYGYTHHEEDACDIVQNGAYKALKGCHTLKQPEYAKTWVYRIMLNECFDYMRRPRALSYEAIQEETGVETGGREDHYTDIDLLRAIDALPDQDKAIIILKYFEDKKLEEIAEILDENVSTVKSRLYRCMKKLRGSLSEQEVCGKIYGTGR</sequence>
<dbReference type="PANTHER" id="PTHR43133">
    <property type="entry name" value="RNA POLYMERASE ECF-TYPE SIGMA FACTO"/>
    <property type="match status" value="1"/>
</dbReference>
<dbReference type="SUPFAM" id="SSF88659">
    <property type="entry name" value="Sigma3 and sigma4 domains of RNA polymerase sigma factors"/>
    <property type="match status" value="1"/>
</dbReference>
<evidence type="ECO:0000313" key="7">
    <source>
        <dbReference type="EMBL" id="EMZ24086.1"/>
    </source>
</evidence>
<dbReference type="PANTHER" id="PTHR43133:SF51">
    <property type="entry name" value="RNA POLYMERASE SIGMA FACTOR"/>
    <property type="match status" value="1"/>
</dbReference>
<dbReference type="Gene3D" id="1.10.10.10">
    <property type="entry name" value="Winged helix-like DNA-binding domain superfamily/Winged helix DNA-binding domain"/>
    <property type="match status" value="1"/>
</dbReference>
<keyword evidence="4" id="KW-0804">Transcription</keyword>
<protein>
    <submittedName>
        <fullName evidence="7">Sigma-70 family RNA polymerase sigma factor</fullName>
    </submittedName>
</protein>
<dbReference type="STRING" id="1235802.C823_03349"/>
<feature type="domain" description="RNA polymerase sigma-70 region 2" evidence="5">
    <location>
        <begin position="23"/>
        <end position="86"/>
    </location>
</feature>
<accession>N2A7A7</accession>
<dbReference type="Pfam" id="PF08281">
    <property type="entry name" value="Sigma70_r4_2"/>
    <property type="match status" value="1"/>
</dbReference>
<dbReference type="InterPro" id="IPR036388">
    <property type="entry name" value="WH-like_DNA-bd_sf"/>
</dbReference>
<dbReference type="NCBIfam" id="TIGR02937">
    <property type="entry name" value="sigma70-ECF"/>
    <property type="match status" value="1"/>
</dbReference>
<dbReference type="Gene3D" id="1.10.1740.10">
    <property type="match status" value="1"/>
</dbReference>
<dbReference type="InterPro" id="IPR013324">
    <property type="entry name" value="RNA_pol_sigma_r3/r4-like"/>
</dbReference>
<dbReference type="CDD" id="cd06171">
    <property type="entry name" value="Sigma70_r4"/>
    <property type="match status" value="1"/>
</dbReference>
<dbReference type="EMBL" id="AQFT01000100">
    <property type="protein sequence ID" value="EMZ24086.1"/>
    <property type="molecule type" value="Genomic_DNA"/>
</dbReference>
<dbReference type="InterPro" id="IPR013325">
    <property type="entry name" value="RNA_pol_sigma_r2"/>
</dbReference>
<organism evidence="7 8">
    <name type="scientific">Eubacterium plexicaudatum ASF492</name>
    <dbReference type="NCBI Taxonomy" id="1235802"/>
    <lineage>
        <taxon>Bacteria</taxon>
        <taxon>Bacillati</taxon>
        <taxon>Bacillota</taxon>
        <taxon>Clostridia</taxon>
        <taxon>Eubacteriales</taxon>
        <taxon>Eubacteriaceae</taxon>
        <taxon>Eubacterium</taxon>
    </lineage>
</organism>
<reference evidence="7 8" key="1">
    <citation type="journal article" date="2014" name="Genome Announc.">
        <title>Draft genome sequences of the altered schaedler flora, a defined bacterial community from gnotobiotic mice.</title>
        <authorList>
            <person name="Wannemuehler M.J."/>
            <person name="Overstreet A.M."/>
            <person name="Ward D.V."/>
            <person name="Phillips G.J."/>
        </authorList>
    </citation>
    <scope>NUCLEOTIDE SEQUENCE [LARGE SCALE GENOMIC DNA]</scope>
    <source>
        <strain evidence="7 8">ASF492</strain>
    </source>
</reference>
<keyword evidence="8" id="KW-1185">Reference proteome</keyword>
<dbReference type="GO" id="GO:0006352">
    <property type="term" value="P:DNA-templated transcription initiation"/>
    <property type="evidence" value="ECO:0007669"/>
    <property type="project" value="InterPro"/>
</dbReference>
<dbReference type="InterPro" id="IPR013249">
    <property type="entry name" value="RNA_pol_sigma70_r4_t2"/>
</dbReference>
<evidence type="ECO:0000313" key="8">
    <source>
        <dbReference type="Proteomes" id="UP000012589"/>
    </source>
</evidence>
<dbReference type="PATRIC" id="fig|1235802.3.peg.3534"/>
<dbReference type="eggNOG" id="COG1595">
    <property type="taxonomic scope" value="Bacteria"/>
</dbReference>
<dbReference type="GO" id="GO:0016987">
    <property type="term" value="F:sigma factor activity"/>
    <property type="evidence" value="ECO:0007669"/>
    <property type="project" value="UniProtKB-KW"/>
</dbReference>
<keyword evidence="2" id="KW-0805">Transcription regulation</keyword>
<gene>
    <name evidence="7" type="ORF">C823_03349</name>
</gene>
<evidence type="ECO:0000256" key="2">
    <source>
        <dbReference type="ARBA" id="ARBA00023015"/>
    </source>
</evidence>
<dbReference type="SUPFAM" id="SSF88946">
    <property type="entry name" value="Sigma2 domain of RNA polymerase sigma factors"/>
    <property type="match status" value="1"/>
</dbReference>
<evidence type="ECO:0000256" key="3">
    <source>
        <dbReference type="ARBA" id="ARBA00023082"/>
    </source>
</evidence>
<dbReference type="HOGENOM" id="CLU_047691_3_1_9"/>
<evidence type="ECO:0000256" key="4">
    <source>
        <dbReference type="ARBA" id="ARBA00023163"/>
    </source>
</evidence>
<dbReference type="InterPro" id="IPR014284">
    <property type="entry name" value="RNA_pol_sigma-70_dom"/>
</dbReference>
<comment type="caution">
    <text evidence="7">The sequence shown here is derived from an EMBL/GenBank/DDBJ whole genome shotgun (WGS) entry which is preliminary data.</text>
</comment>
<dbReference type="InterPro" id="IPR007627">
    <property type="entry name" value="RNA_pol_sigma70_r2"/>
</dbReference>
<comment type="similarity">
    <text evidence="1">Belongs to the sigma-70 factor family. ECF subfamily.</text>
</comment>
<dbReference type="GO" id="GO:0003677">
    <property type="term" value="F:DNA binding"/>
    <property type="evidence" value="ECO:0007669"/>
    <property type="project" value="InterPro"/>
</dbReference>
<evidence type="ECO:0000256" key="1">
    <source>
        <dbReference type="ARBA" id="ARBA00010641"/>
    </source>
</evidence>
<dbReference type="AlphaFoldDB" id="N2A7A7"/>
<proteinExistence type="inferred from homology"/>